<organism evidence="2 3">
    <name type="scientific">Penicillium malachiteum</name>
    <dbReference type="NCBI Taxonomy" id="1324776"/>
    <lineage>
        <taxon>Eukaryota</taxon>
        <taxon>Fungi</taxon>
        <taxon>Dikarya</taxon>
        <taxon>Ascomycota</taxon>
        <taxon>Pezizomycotina</taxon>
        <taxon>Eurotiomycetes</taxon>
        <taxon>Eurotiomycetidae</taxon>
        <taxon>Eurotiales</taxon>
        <taxon>Aspergillaceae</taxon>
        <taxon>Penicillium</taxon>
    </lineage>
</organism>
<proteinExistence type="predicted"/>
<sequence length="384" mass="42926">MTWSNTLMRRASESGAPTRSRIFVYLALAVISLLLSYQLVLNHDSLGALSPWKSSGSSSDTTKADTEHIDGWAGSAMNGSLQDAVKAASASASAGAIKSAIITSIPEPPPTEGPRPNEKELVIAAMRNSDMSWVDQNLPDWPKNIYRADVPPGEAEFTVPENKGNEAMVYLTYLIDRYDSLPDVIVFVHGGRYQWHNDNPLYDSVISIKDLQLPYVRQSGYVNLRCAWAIGCPAELEPARYLRERPDDVGHPTAMEFPNGFMELFPGEEVPEVVGVPCCSQFALSREVVRARGKEEYERMRKWLIESPLDAGTSGRIFEYAWHIMFGKQSQFCLDMAECYCNTYGYCDLTPEQIANQWVWRGLVLPAGWPELPPDPEPERVQEP</sequence>
<evidence type="ECO:0000313" key="3">
    <source>
        <dbReference type="Proteomes" id="UP001215712"/>
    </source>
</evidence>
<keyword evidence="1" id="KW-1133">Transmembrane helix</keyword>
<feature type="transmembrane region" description="Helical" evidence="1">
    <location>
        <begin position="21"/>
        <end position="40"/>
    </location>
</feature>
<gene>
    <name evidence="2" type="ORF">N7493_008550</name>
</gene>
<evidence type="ECO:0000256" key="1">
    <source>
        <dbReference type="SAM" id="Phobius"/>
    </source>
</evidence>
<keyword evidence="3" id="KW-1185">Reference proteome</keyword>
<dbReference type="Pfam" id="PF11913">
    <property type="entry name" value="DUF3431"/>
    <property type="match status" value="1"/>
</dbReference>
<dbReference type="AlphaFoldDB" id="A0AAD6HI28"/>
<dbReference type="PANTHER" id="PTHR37490">
    <property type="entry name" value="EXPRESSED PROTEIN"/>
    <property type="match status" value="1"/>
</dbReference>
<keyword evidence="1" id="KW-0812">Transmembrane</keyword>
<dbReference type="EMBL" id="JAQJAN010000012">
    <property type="protein sequence ID" value="KAJ5716639.1"/>
    <property type="molecule type" value="Genomic_DNA"/>
</dbReference>
<reference evidence="2" key="2">
    <citation type="submission" date="2023-01" db="EMBL/GenBank/DDBJ databases">
        <authorList>
            <person name="Petersen C."/>
        </authorList>
    </citation>
    <scope>NUCLEOTIDE SEQUENCE</scope>
    <source>
        <strain evidence="2">IBT 17514</strain>
    </source>
</reference>
<comment type="caution">
    <text evidence="2">The sequence shown here is derived from an EMBL/GenBank/DDBJ whole genome shotgun (WGS) entry which is preliminary data.</text>
</comment>
<dbReference type="InterPro" id="IPR021838">
    <property type="entry name" value="DUF3431"/>
</dbReference>
<accession>A0AAD6HI28</accession>
<evidence type="ECO:0000313" key="2">
    <source>
        <dbReference type="EMBL" id="KAJ5716639.1"/>
    </source>
</evidence>
<protein>
    <submittedName>
        <fullName evidence="2">Uncharacterized protein</fullName>
    </submittedName>
</protein>
<name>A0AAD6HI28_9EURO</name>
<dbReference type="PANTHER" id="PTHR37490:SF3">
    <property type="entry name" value="DUF3431 DOMAIN CONTAINING PROTEIN"/>
    <property type="match status" value="1"/>
</dbReference>
<feature type="non-terminal residue" evidence="2">
    <location>
        <position position="1"/>
    </location>
</feature>
<reference evidence="2" key="1">
    <citation type="journal article" date="2023" name="IMA Fungus">
        <title>Comparative genomic study of the Penicillium genus elucidates a diverse pangenome and 15 lateral gene transfer events.</title>
        <authorList>
            <person name="Petersen C."/>
            <person name="Sorensen T."/>
            <person name="Nielsen M.R."/>
            <person name="Sondergaard T.E."/>
            <person name="Sorensen J.L."/>
            <person name="Fitzpatrick D.A."/>
            <person name="Frisvad J.C."/>
            <person name="Nielsen K.L."/>
        </authorList>
    </citation>
    <scope>NUCLEOTIDE SEQUENCE</scope>
    <source>
        <strain evidence="2">IBT 17514</strain>
    </source>
</reference>
<keyword evidence="1" id="KW-0472">Membrane</keyword>
<dbReference type="Proteomes" id="UP001215712">
    <property type="component" value="Unassembled WGS sequence"/>
</dbReference>